<evidence type="ECO:0000256" key="2">
    <source>
        <dbReference type="ARBA" id="ARBA00022737"/>
    </source>
</evidence>
<dbReference type="InterPro" id="IPR046342">
    <property type="entry name" value="CBS_dom_sf"/>
</dbReference>
<evidence type="ECO:0000259" key="7">
    <source>
        <dbReference type="PROSITE" id="PS51464"/>
    </source>
</evidence>
<dbReference type="InterPro" id="IPR046348">
    <property type="entry name" value="SIS_dom_sf"/>
</dbReference>
<accession>A0ABV7IKP6</accession>
<dbReference type="InterPro" id="IPR000644">
    <property type="entry name" value="CBS_dom"/>
</dbReference>
<evidence type="ECO:0000259" key="6">
    <source>
        <dbReference type="PROSITE" id="PS51371"/>
    </source>
</evidence>
<keyword evidence="2" id="KW-0677">Repeat</keyword>
<dbReference type="Gene3D" id="3.40.50.10490">
    <property type="entry name" value="Glucose-6-phosphate isomerase like protein, domain 1"/>
    <property type="match status" value="1"/>
</dbReference>
<dbReference type="EMBL" id="JBHRTQ010000003">
    <property type="protein sequence ID" value="MFC3173266.1"/>
    <property type="molecule type" value="Genomic_DNA"/>
</dbReference>
<evidence type="ECO:0000313" key="8">
    <source>
        <dbReference type="EMBL" id="MFC3173266.1"/>
    </source>
</evidence>
<evidence type="ECO:0000256" key="5">
    <source>
        <dbReference type="PROSITE-ProRule" id="PRU00703"/>
    </source>
</evidence>
<evidence type="ECO:0000256" key="1">
    <source>
        <dbReference type="ARBA" id="ARBA00008165"/>
    </source>
</evidence>
<name>A0ABV7IKP6_9SPHN</name>
<dbReference type="InterPro" id="IPR004800">
    <property type="entry name" value="KdsD/KpsF-type"/>
</dbReference>
<dbReference type="CDD" id="cd05014">
    <property type="entry name" value="SIS_Kpsf"/>
    <property type="match status" value="1"/>
</dbReference>
<sequence>MKINNNLPRQFLHLADSGRADDVLGRGREVVQILAGALALLDEALDHQFVAASELIAAGRRQVVVTGMGKSGIIARKIAATFASTGTPAVFVHPSEAAHGDLGTLAPGDILLVLSNSGNTPELRPILNYSRRLAIPIIAAASSPDSMIMDMADVPILLPRVREACAANIAPTSSTAMQLALGDALAMAVMDMRGITREQLGLTHPGGAIGLQLSRVDEIMQTASALPLLGRRAPIGDVVCTISSGRHGLAGVLDEAGHLIGVISDGDLRRHFDDPGTTCAEEIMNPAPRSVTADMLGADALALLNRNAITAAFVVDTAQGGCKPIGIIHMHDLVRHGLG</sequence>
<feature type="domain" description="CBS" evidence="6">
    <location>
        <begin position="284"/>
        <end position="339"/>
    </location>
</feature>
<dbReference type="Pfam" id="PF00571">
    <property type="entry name" value="CBS"/>
    <property type="match status" value="2"/>
</dbReference>
<dbReference type="PIRSF" id="PIRSF004692">
    <property type="entry name" value="KdsD_KpsF"/>
    <property type="match status" value="1"/>
</dbReference>
<comment type="caution">
    <text evidence="8">The sequence shown here is derived from an EMBL/GenBank/DDBJ whole genome shotgun (WGS) entry which is preliminary data.</text>
</comment>
<comment type="similarity">
    <text evidence="1 4">Belongs to the SIS family. GutQ/KpsF subfamily.</text>
</comment>
<dbReference type="Proteomes" id="UP001595604">
    <property type="component" value="Unassembled WGS sequence"/>
</dbReference>
<reference evidence="9" key="1">
    <citation type="journal article" date="2019" name="Int. J. Syst. Evol. Microbiol.">
        <title>The Global Catalogue of Microorganisms (GCM) 10K type strain sequencing project: providing services to taxonomists for standard genome sequencing and annotation.</title>
        <authorList>
            <consortium name="The Broad Institute Genomics Platform"/>
            <consortium name="The Broad Institute Genome Sequencing Center for Infectious Disease"/>
            <person name="Wu L."/>
            <person name="Ma J."/>
        </authorList>
    </citation>
    <scope>NUCLEOTIDE SEQUENCE [LARGE SCALE GENOMIC DNA]</scope>
    <source>
        <strain evidence="9">KCTC 42984</strain>
    </source>
</reference>
<dbReference type="SUPFAM" id="SSF53697">
    <property type="entry name" value="SIS domain"/>
    <property type="match status" value="1"/>
</dbReference>
<dbReference type="NCBIfam" id="TIGR00393">
    <property type="entry name" value="kpsF"/>
    <property type="match status" value="1"/>
</dbReference>
<evidence type="ECO:0000313" key="9">
    <source>
        <dbReference type="Proteomes" id="UP001595604"/>
    </source>
</evidence>
<dbReference type="InterPro" id="IPR001347">
    <property type="entry name" value="SIS_dom"/>
</dbReference>
<dbReference type="CDD" id="cd04604">
    <property type="entry name" value="CBS_pair_SIS_assoc"/>
    <property type="match status" value="1"/>
</dbReference>
<feature type="domain" description="CBS" evidence="6">
    <location>
        <begin position="220"/>
        <end position="278"/>
    </location>
</feature>
<dbReference type="PANTHER" id="PTHR42745">
    <property type="match status" value="1"/>
</dbReference>
<keyword evidence="3 5" id="KW-0129">CBS domain</keyword>
<dbReference type="Gene3D" id="3.10.580.10">
    <property type="entry name" value="CBS-domain"/>
    <property type="match status" value="1"/>
</dbReference>
<feature type="domain" description="SIS" evidence="7">
    <location>
        <begin position="52"/>
        <end position="195"/>
    </location>
</feature>
<organism evidence="8 9">
    <name type="scientific">Novosphingobium bradum</name>
    <dbReference type="NCBI Taxonomy" id="1737444"/>
    <lineage>
        <taxon>Bacteria</taxon>
        <taxon>Pseudomonadati</taxon>
        <taxon>Pseudomonadota</taxon>
        <taxon>Alphaproteobacteria</taxon>
        <taxon>Sphingomonadales</taxon>
        <taxon>Sphingomonadaceae</taxon>
        <taxon>Novosphingobium</taxon>
    </lineage>
</organism>
<gene>
    <name evidence="8" type="ORF">ACFOD9_03260</name>
</gene>
<dbReference type="PROSITE" id="PS51464">
    <property type="entry name" value="SIS"/>
    <property type="match status" value="1"/>
</dbReference>
<evidence type="ECO:0000256" key="3">
    <source>
        <dbReference type="ARBA" id="ARBA00023122"/>
    </source>
</evidence>
<dbReference type="PROSITE" id="PS51371">
    <property type="entry name" value="CBS"/>
    <property type="match status" value="2"/>
</dbReference>
<dbReference type="RefSeq" id="WP_379508648.1">
    <property type="nucleotide sequence ID" value="NZ_JBHRTQ010000003.1"/>
</dbReference>
<keyword evidence="9" id="KW-1185">Reference proteome</keyword>
<proteinExistence type="inferred from homology"/>
<dbReference type="InterPro" id="IPR050986">
    <property type="entry name" value="GutQ/KpsF_isomerases"/>
</dbReference>
<protein>
    <submittedName>
        <fullName evidence="8">SIS domain-containing protein</fullName>
    </submittedName>
</protein>
<dbReference type="InterPro" id="IPR035474">
    <property type="entry name" value="SIS_Kpsf"/>
</dbReference>
<dbReference type="PANTHER" id="PTHR42745:SF1">
    <property type="entry name" value="ARABINOSE 5-PHOSPHATE ISOMERASE KDSD"/>
    <property type="match status" value="1"/>
</dbReference>
<dbReference type="Pfam" id="PF01380">
    <property type="entry name" value="SIS"/>
    <property type="match status" value="1"/>
</dbReference>
<evidence type="ECO:0000256" key="4">
    <source>
        <dbReference type="PIRNR" id="PIRNR004692"/>
    </source>
</evidence>